<dbReference type="EMBL" id="HBGH01008076">
    <property type="protein sequence ID" value="CAD9232335.1"/>
    <property type="molecule type" value="Transcribed_RNA"/>
</dbReference>
<dbReference type="InterPro" id="IPR013087">
    <property type="entry name" value="Znf_C2H2_type"/>
</dbReference>
<evidence type="ECO:0000256" key="3">
    <source>
        <dbReference type="ARBA" id="ARBA00022737"/>
    </source>
</evidence>
<dbReference type="SUPFAM" id="SSF57667">
    <property type="entry name" value="beta-beta-alpha zinc fingers"/>
    <property type="match status" value="1"/>
</dbReference>
<name>A0A7S1TD15_9RHOD</name>
<evidence type="ECO:0000259" key="8">
    <source>
        <dbReference type="PROSITE" id="PS50157"/>
    </source>
</evidence>
<keyword evidence="5" id="KW-0862">Zinc</keyword>
<reference evidence="9" key="1">
    <citation type="submission" date="2021-01" db="EMBL/GenBank/DDBJ databases">
        <authorList>
            <person name="Corre E."/>
            <person name="Pelletier E."/>
            <person name="Niang G."/>
            <person name="Scheremetjew M."/>
            <person name="Finn R."/>
            <person name="Kale V."/>
            <person name="Holt S."/>
            <person name="Cochrane G."/>
            <person name="Meng A."/>
            <person name="Brown T."/>
            <person name="Cohen L."/>
        </authorList>
    </citation>
    <scope>NUCLEOTIDE SEQUENCE</scope>
    <source>
        <strain evidence="9">SAG 36.94</strain>
    </source>
</reference>
<evidence type="ECO:0000256" key="1">
    <source>
        <dbReference type="ARBA" id="ARBA00004123"/>
    </source>
</evidence>
<dbReference type="PANTHER" id="PTHR16515:SF49">
    <property type="entry name" value="GASTRULA ZINC FINGER PROTEIN XLCGF49.1-LIKE-RELATED"/>
    <property type="match status" value="1"/>
</dbReference>
<dbReference type="InterPro" id="IPR050331">
    <property type="entry name" value="Zinc_finger"/>
</dbReference>
<dbReference type="Pfam" id="PF00096">
    <property type="entry name" value="zf-C2H2"/>
    <property type="match status" value="2"/>
</dbReference>
<sequence length="359" mass="41021">MGELVLVLRSVLELDGVARKWLLQERFAEHEMRGFSVARDVLAHEWRFHVPEMQWVEVGYSSRLFLSQYHVGTWVLGVVVMKNSEVFLKGLPLTVPAAAVVVGRFALDLTRPNDVTEIVRLSEDVSYINCLREFSPMVGFAMAESYLVRSRRVGRELVTEIEFGFSYRIDCGYCTSMGRECLCPTSIRNRSLGIDPKLSIPSFNLYRNFSTCEAEQSFHVKIFTPESRWVTNPVAVSTILKTGSNCDHINETLQLAVTHLAPLSPLPFIPEQPREETLVNEIEPAPVAEIRERHEIERLRGFGLTCPECGKSFARRQFVETHFSTVHLRESPFECDICSRRFGVASNLKRHKKLIHSIY</sequence>
<dbReference type="PROSITE" id="PS00028">
    <property type="entry name" value="ZINC_FINGER_C2H2_1"/>
    <property type="match status" value="2"/>
</dbReference>
<proteinExistence type="predicted"/>
<keyword evidence="3" id="KW-0677">Repeat</keyword>
<gene>
    <name evidence="9" type="ORF">CCAE0312_LOCUS4416</name>
</gene>
<evidence type="ECO:0000256" key="2">
    <source>
        <dbReference type="ARBA" id="ARBA00022723"/>
    </source>
</evidence>
<feature type="domain" description="C2H2-type" evidence="8">
    <location>
        <begin position="333"/>
        <end position="359"/>
    </location>
</feature>
<dbReference type="SMART" id="SM00355">
    <property type="entry name" value="ZnF_C2H2"/>
    <property type="match status" value="2"/>
</dbReference>
<keyword evidence="6" id="KW-0539">Nucleus</keyword>
<dbReference type="GO" id="GO:0008270">
    <property type="term" value="F:zinc ion binding"/>
    <property type="evidence" value="ECO:0007669"/>
    <property type="project" value="UniProtKB-KW"/>
</dbReference>
<dbReference type="PANTHER" id="PTHR16515">
    <property type="entry name" value="PR DOMAIN ZINC FINGER PROTEIN"/>
    <property type="match status" value="1"/>
</dbReference>
<comment type="subcellular location">
    <subcellularLocation>
        <location evidence="1">Nucleus</location>
    </subcellularLocation>
</comment>
<evidence type="ECO:0000256" key="6">
    <source>
        <dbReference type="ARBA" id="ARBA00023242"/>
    </source>
</evidence>
<dbReference type="InterPro" id="IPR036236">
    <property type="entry name" value="Znf_C2H2_sf"/>
</dbReference>
<keyword evidence="2" id="KW-0479">Metal-binding</keyword>
<dbReference type="Gene3D" id="3.30.160.60">
    <property type="entry name" value="Classic Zinc Finger"/>
    <property type="match status" value="1"/>
</dbReference>
<protein>
    <recommendedName>
        <fullName evidence="8">C2H2-type domain-containing protein</fullName>
    </recommendedName>
</protein>
<evidence type="ECO:0000256" key="5">
    <source>
        <dbReference type="ARBA" id="ARBA00022833"/>
    </source>
</evidence>
<feature type="domain" description="C2H2-type" evidence="8">
    <location>
        <begin position="304"/>
        <end position="332"/>
    </location>
</feature>
<keyword evidence="4 7" id="KW-0863">Zinc-finger</keyword>
<dbReference type="GO" id="GO:0005634">
    <property type="term" value="C:nucleus"/>
    <property type="evidence" value="ECO:0007669"/>
    <property type="project" value="UniProtKB-SubCell"/>
</dbReference>
<organism evidence="9">
    <name type="scientific">Compsopogon caeruleus</name>
    <dbReference type="NCBI Taxonomy" id="31354"/>
    <lineage>
        <taxon>Eukaryota</taxon>
        <taxon>Rhodophyta</taxon>
        <taxon>Compsopogonophyceae</taxon>
        <taxon>Compsopogonales</taxon>
        <taxon>Compsopogonaceae</taxon>
        <taxon>Compsopogon</taxon>
    </lineage>
</organism>
<evidence type="ECO:0000313" key="9">
    <source>
        <dbReference type="EMBL" id="CAD9232335.1"/>
    </source>
</evidence>
<dbReference type="GO" id="GO:0010468">
    <property type="term" value="P:regulation of gene expression"/>
    <property type="evidence" value="ECO:0007669"/>
    <property type="project" value="TreeGrafter"/>
</dbReference>
<evidence type="ECO:0000256" key="4">
    <source>
        <dbReference type="ARBA" id="ARBA00022771"/>
    </source>
</evidence>
<evidence type="ECO:0000256" key="7">
    <source>
        <dbReference type="PROSITE-ProRule" id="PRU00042"/>
    </source>
</evidence>
<dbReference type="PROSITE" id="PS50157">
    <property type="entry name" value="ZINC_FINGER_C2H2_2"/>
    <property type="match status" value="2"/>
</dbReference>
<dbReference type="AlphaFoldDB" id="A0A7S1TD15"/>
<accession>A0A7S1TD15</accession>